<dbReference type="EMBL" id="LWDX02071701">
    <property type="protein sequence ID" value="OEL13965.1"/>
    <property type="molecule type" value="Genomic_DNA"/>
</dbReference>
<evidence type="ECO:0000313" key="1">
    <source>
        <dbReference type="EMBL" id="OEL13965.1"/>
    </source>
</evidence>
<keyword evidence="2" id="KW-1185">Reference proteome</keyword>
<evidence type="ECO:0000313" key="2">
    <source>
        <dbReference type="Proteomes" id="UP000095767"/>
    </source>
</evidence>
<feature type="non-terminal residue" evidence="1">
    <location>
        <position position="1"/>
    </location>
</feature>
<organism evidence="1 2">
    <name type="scientific">Dichanthelium oligosanthes</name>
    <dbReference type="NCBI Taxonomy" id="888268"/>
    <lineage>
        <taxon>Eukaryota</taxon>
        <taxon>Viridiplantae</taxon>
        <taxon>Streptophyta</taxon>
        <taxon>Embryophyta</taxon>
        <taxon>Tracheophyta</taxon>
        <taxon>Spermatophyta</taxon>
        <taxon>Magnoliopsida</taxon>
        <taxon>Liliopsida</taxon>
        <taxon>Poales</taxon>
        <taxon>Poaceae</taxon>
        <taxon>PACMAD clade</taxon>
        <taxon>Panicoideae</taxon>
        <taxon>Panicodae</taxon>
        <taxon>Paniceae</taxon>
        <taxon>Dichantheliinae</taxon>
        <taxon>Dichanthelium</taxon>
    </lineage>
</organism>
<dbReference type="AlphaFoldDB" id="A0A1E5UMF0"/>
<comment type="caution">
    <text evidence="1">The sequence shown here is derived from an EMBL/GenBank/DDBJ whole genome shotgun (WGS) entry which is preliminary data.</text>
</comment>
<accession>A0A1E5UMF0</accession>
<name>A0A1E5UMF0_9POAL</name>
<reference evidence="1 2" key="1">
    <citation type="submission" date="2016-09" db="EMBL/GenBank/DDBJ databases">
        <title>The draft genome of Dichanthelium oligosanthes: A C3 panicoid grass species.</title>
        <authorList>
            <person name="Studer A.J."/>
            <person name="Schnable J.C."/>
            <person name="Brutnell T.P."/>
        </authorList>
    </citation>
    <scope>NUCLEOTIDE SEQUENCE [LARGE SCALE GENOMIC DNA]</scope>
    <source>
        <strain evidence="2">cv. Kellogg 1175</strain>
        <tissue evidence="1">Leaf</tissue>
    </source>
</reference>
<protein>
    <submittedName>
        <fullName evidence="1">Uncharacterized protein</fullName>
    </submittedName>
</protein>
<gene>
    <name evidence="1" type="ORF">BAE44_0025015</name>
</gene>
<dbReference type="Proteomes" id="UP000095767">
    <property type="component" value="Unassembled WGS sequence"/>
</dbReference>
<proteinExistence type="predicted"/>
<sequence>LKRRFPDHSILSASSFQFSGAASIVIGPYSISSSPSPSPSSGRLFSGKLYPLHFTSPLEECRSRATQGPRLGRRIRRVCKAGGLLLAPELCELWRRCGGEAVERHHEYCRLLSDLHPYVLSNDGIQLLHLNSSLLIKLVKVSHRKSSQNVKCLERHTCDYKHHDHEPCMLQSDLHASSEFKIFDQISQSLP</sequence>